<gene>
    <name evidence="3" type="ORF">MNBD_GAMMA13-1445</name>
</gene>
<accession>A0A3B0ZMN8</accession>
<evidence type="ECO:0000259" key="2">
    <source>
        <dbReference type="Pfam" id="PF21740"/>
    </source>
</evidence>
<name>A0A3B0ZMN8_9ZZZZ</name>
<evidence type="ECO:0000313" key="3">
    <source>
        <dbReference type="EMBL" id="VAW82634.1"/>
    </source>
</evidence>
<organism evidence="3">
    <name type="scientific">hydrothermal vent metagenome</name>
    <dbReference type="NCBI Taxonomy" id="652676"/>
    <lineage>
        <taxon>unclassified sequences</taxon>
        <taxon>metagenomes</taxon>
        <taxon>ecological metagenomes</taxon>
    </lineage>
</organism>
<feature type="domain" description="DUF6866" evidence="1">
    <location>
        <begin position="11"/>
        <end position="162"/>
    </location>
</feature>
<evidence type="ECO:0000259" key="1">
    <source>
        <dbReference type="Pfam" id="PF21739"/>
    </source>
</evidence>
<proteinExistence type="predicted"/>
<feature type="domain" description="DUF6866" evidence="2">
    <location>
        <begin position="167"/>
        <end position="347"/>
    </location>
</feature>
<dbReference type="Pfam" id="PF21740">
    <property type="entry name" value="DUF6866_C"/>
    <property type="match status" value="1"/>
</dbReference>
<dbReference type="Pfam" id="PF21739">
    <property type="entry name" value="DUF6866_N"/>
    <property type="match status" value="1"/>
</dbReference>
<dbReference type="InterPro" id="IPR049200">
    <property type="entry name" value="DUF6866_C"/>
</dbReference>
<dbReference type="NCBIfam" id="NF045620">
    <property type="entry name" value="Sfum_1244_fam"/>
    <property type="match status" value="1"/>
</dbReference>
<dbReference type="EMBL" id="UOFK01000328">
    <property type="protein sequence ID" value="VAW82634.1"/>
    <property type="molecule type" value="Genomic_DNA"/>
</dbReference>
<dbReference type="InterPro" id="IPR054640">
    <property type="entry name" value="Sfum_1244-like"/>
</dbReference>
<reference evidence="3" key="1">
    <citation type="submission" date="2018-06" db="EMBL/GenBank/DDBJ databases">
        <authorList>
            <person name="Zhirakovskaya E."/>
        </authorList>
    </citation>
    <scope>NUCLEOTIDE SEQUENCE</scope>
</reference>
<sequence length="350" mass="40871">MPTLPPQIQSLQVRIQHNCHISDAQFAGEFSICIYLLKMREYFRWEHAFSLGANLPNDEVGNWLTEREQFWETLEEKPFLPLEIGSQQYDPFDTEAINAALNEHGLVYSAGYGSKATPHFFLARLEKQIDHKGYRIHVAAEEYARDLSAPPALSQHRQIFIRRESLRRMLWERLEEWRWNRPDNTMRHALQCYDFENDLETALEQMADVEIDSLILHEIGEVQAGELLGAAWQEMIHALPRSRLEIMARAVRDHLADALSTLPSLVEQGNLPAIHFYFANLSGMRKQIYPALMGAYRHWTTHNDNRQLKQQITMGRTHWLQVARELLQLHNSHIKSAWRDMESLIEAKLL</sequence>
<protein>
    <submittedName>
        <fullName evidence="3">Uncharacterized protein</fullName>
    </submittedName>
</protein>
<dbReference type="InterPro" id="IPR049199">
    <property type="entry name" value="DUF6866_N"/>
</dbReference>
<dbReference type="AlphaFoldDB" id="A0A3B0ZMN8"/>